<feature type="transmembrane region" description="Helical" evidence="1">
    <location>
        <begin position="367"/>
        <end position="385"/>
    </location>
</feature>
<feature type="transmembrane region" description="Helical" evidence="1">
    <location>
        <begin position="233"/>
        <end position="253"/>
    </location>
</feature>
<evidence type="ECO:0000256" key="1">
    <source>
        <dbReference type="SAM" id="Phobius"/>
    </source>
</evidence>
<proteinExistence type="predicted"/>
<dbReference type="OrthoDB" id="9798526at2"/>
<dbReference type="PANTHER" id="PTHR36840">
    <property type="entry name" value="BLL5714 PROTEIN"/>
    <property type="match status" value="1"/>
</dbReference>
<dbReference type="RefSeq" id="WP_131613165.1">
    <property type="nucleotide sequence ID" value="NZ_PSZP01000003.1"/>
</dbReference>
<dbReference type="InterPro" id="IPR010640">
    <property type="entry name" value="Low_temperature_requirement_A"/>
</dbReference>
<keyword evidence="1" id="KW-1133">Transmembrane helix</keyword>
<protein>
    <recommendedName>
        <fullName evidence="4">Low temperature requirement protein A</fullName>
    </recommendedName>
</protein>
<feature type="transmembrane region" description="Helical" evidence="1">
    <location>
        <begin position="391"/>
        <end position="411"/>
    </location>
</feature>
<feature type="transmembrane region" description="Helical" evidence="1">
    <location>
        <begin position="295"/>
        <end position="320"/>
    </location>
</feature>
<keyword evidence="3" id="KW-1185">Reference proteome</keyword>
<keyword evidence="1" id="KW-0812">Transmembrane</keyword>
<sequence>MILGNVSSFWNKPKLIKLQRPASLLELFFDIVVVALIGGIGHKLISEFQHNEYTWHSISFVVLQTLSVLLIWRTITMYSIKFEVHDLRHRLVIISCMLPMSLMATAGYVHNSHNDAYTIYLNTISYAMLMVVVAYILLSAARFNKEDKFFYWHLMIKGLARVVAFVLIIIKIIVPIISEGPNSLGDPKWKEFFVAMWASEFIIQMIADMYSFTKKYMCHFPTISRHLLKERYSILYIAFLGEMLIQVISSFAGEKSHSANSFIFLLGSIFQIFLMFWLYFDLLNYNHLKKSYKSMWIYTFVMLLHFFSMLFISAGLSLIIQKHARPAILLLAIGNAIHWTTSKLVLYSFKSFNRDTRYLRPKWFHSVLIGLFIIGIVTSSVLAYTYTSPHILIWTVIGLQITTIVLLVVTLKISIKKYKDMTLEEFDKIVPTIKQDW</sequence>
<feature type="transmembrane region" description="Helical" evidence="1">
    <location>
        <begin position="21"/>
        <end position="41"/>
    </location>
</feature>
<gene>
    <name evidence="2" type="ORF">C4B25_00805</name>
</gene>
<evidence type="ECO:0000313" key="2">
    <source>
        <dbReference type="EMBL" id="TCG11844.1"/>
    </source>
</evidence>
<keyword evidence="1" id="KW-0472">Membrane</keyword>
<evidence type="ECO:0008006" key="4">
    <source>
        <dbReference type="Google" id="ProtNLM"/>
    </source>
</evidence>
<feature type="transmembrane region" description="Helical" evidence="1">
    <location>
        <begin position="92"/>
        <end position="111"/>
    </location>
</feature>
<name>A0A4R0XTL5_9MOLU</name>
<evidence type="ECO:0000313" key="3">
    <source>
        <dbReference type="Proteomes" id="UP000291072"/>
    </source>
</evidence>
<feature type="transmembrane region" description="Helical" evidence="1">
    <location>
        <begin position="159"/>
        <end position="177"/>
    </location>
</feature>
<dbReference type="AlphaFoldDB" id="A0A4R0XTL5"/>
<dbReference type="Proteomes" id="UP000291072">
    <property type="component" value="Unassembled WGS sequence"/>
</dbReference>
<feature type="transmembrane region" description="Helical" evidence="1">
    <location>
        <begin position="326"/>
        <end position="346"/>
    </location>
</feature>
<organism evidence="2 3">
    <name type="scientific">Mycoplasma todarodis</name>
    <dbReference type="NCBI Taxonomy" id="1937191"/>
    <lineage>
        <taxon>Bacteria</taxon>
        <taxon>Bacillati</taxon>
        <taxon>Mycoplasmatota</taxon>
        <taxon>Mollicutes</taxon>
        <taxon>Mycoplasmataceae</taxon>
        <taxon>Mycoplasma</taxon>
    </lineage>
</organism>
<reference evidence="2 3" key="1">
    <citation type="submission" date="2018-02" db="EMBL/GenBank/DDBJ databases">
        <title>Mycoplasma marinum and Mycoplasma todarodis sp. nov., moderately halophilic and psychrotolerant mycoplasmas isolated from cephalopods.</title>
        <authorList>
            <person name="Viver T."/>
        </authorList>
    </citation>
    <scope>NUCLEOTIDE SEQUENCE [LARGE SCALE GENOMIC DNA]</scope>
    <source>
        <strain evidence="2 3">5H</strain>
    </source>
</reference>
<dbReference type="Pfam" id="PF06772">
    <property type="entry name" value="LtrA"/>
    <property type="match status" value="1"/>
</dbReference>
<comment type="caution">
    <text evidence="2">The sequence shown here is derived from an EMBL/GenBank/DDBJ whole genome shotgun (WGS) entry which is preliminary data.</text>
</comment>
<dbReference type="PANTHER" id="PTHR36840:SF1">
    <property type="entry name" value="BLL5714 PROTEIN"/>
    <property type="match status" value="1"/>
</dbReference>
<dbReference type="EMBL" id="PSZP01000003">
    <property type="protein sequence ID" value="TCG11844.1"/>
    <property type="molecule type" value="Genomic_DNA"/>
</dbReference>
<feature type="transmembrane region" description="Helical" evidence="1">
    <location>
        <begin position="53"/>
        <end position="72"/>
    </location>
</feature>
<accession>A0A4R0XTL5</accession>
<feature type="transmembrane region" description="Helical" evidence="1">
    <location>
        <begin position="259"/>
        <end position="283"/>
    </location>
</feature>
<feature type="transmembrane region" description="Helical" evidence="1">
    <location>
        <begin position="117"/>
        <end position="138"/>
    </location>
</feature>
<feature type="transmembrane region" description="Helical" evidence="1">
    <location>
        <begin position="192"/>
        <end position="212"/>
    </location>
</feature>